<dbReference type="InterPro" id="IPR002645">
    <property type="entry name" value="STAS_dom"/>
</dbReference>
<evidence type="ECO:0000259" key="1">
    <source>
        <dbReference type="PROSITE" id="PS50801"/>
    </source>
</evidence>
<dbReference type="CDD" id="cd07043">
    <property type="entry name" value="STAS_anti-anti-sigma_factors"/>
    <property type="match status" value="1"/>
</dbReference>
<evidence type="ECO:0000313" key="2">
    <source>
        <dbReference type="EMBL" id="MBB5873429.1"/>
    </source>
</evidence>
<gene>
    <name evidence="2" type="ORF">F4553_006863</name>
</gene>
<feature type="domain" description="STAS" evidence="1">
    <location>
        <begin position="5"/>
        <end position="110"/>
    </location>
</feature>
<proteinExistence type="predicted"/>
<dbReference type="PANTHER" id="PTHR33495:SF2">
    <property type="entry name" value="ANTI-SIGMA FACTOR ANTAGONIST TM_1081-RELATED"/>
    <property type="match status" value="1"/>
</dbReference>
<organism evidence="2 3">
    <name type="scientific">Allocatelliglobosispora scoriae</name>
    <dbReference type="NCBI Taxonomy" id="643052"/>
    <lineage>
        <taxon>Bacteria</taxon>
        <taxon>Bacillati</taxon>
        <taxon>Actinomycetota</taxon>
        <taxon>Actinomycetes</taxon>
        <taxon>Micromonosporales</taxon>
        <taxon>Micromonosporaceae</taxon>
        <taxon>Allocatelliglobosispora</taxon>
    </lineage>
</organism>
<dbReference type="Proteomes" id="UP000587527">
    <property type="component" value="Unassembled WGS sequence"/>
</dbReference>
<dbReference type="InterPro" id="IPR036513">
    <property type="entry name" value="STAS_dom_sf"/>
</dbReference>
<keyword evidence="3" id="KW-1185">Reference proteome</keyword>
<dbReference type="PROSITE" id="PS50801">
    <property type="entry name" value="STAS"/>
    <property type="match status" value="1"/>
</dbReference>
<accession>A0A841C2A0</accession>
<name>A0A841C2A0_9ACTN</name>
<dbReference type="AlphaFoldDB" id="A0A841C2A0"/>
<comment type="caution">
    <text evidence="2">The sequence shown here is derived from an EMBL/GenBank/DDBJ whole genome shotgun (WGS) entry which is preliminary data.</text>
</comment>
<dbReference type="SUPFAM" id="SSF52091">
    <property type="entry name" value="SpoIIaa-like"/>
    <property type="match status" value="1"/>
</dbReference>
<reference evidence="2 3" key="1">
    <citation type="submission" date="2020-08" db="EMBL/GenBank/DDBJ databases">
        <title>Sequencing the genomes of 1000 actinobacteria strains.</title>
        <authorList>
            <person name="Klenk H.-P."/>
        </authorList>
    </citation>
    <scope>NUCLEOTIDE SEQUENCE [LARGE SCALE GENOMIC DNA]</scope>
    <source>
        <strain evidence="2 3">DSM 45362</strain>
    </source>
</reference>
<dbReference type="RefSeq" id="WP_184844632.1">
    <property type="nucleotide sequence ID" value="NZ_JACHMN010000003.1"/>
</dbReference>
<evidence type="ECO:0000313" key="3">
    <source>
        <dbReference type="Proteomes" id="UP000587527"/>
    </source>
</evidence>
<dbReference type="GO" id="GO:0043856">
    <property type="term" value="F:anti-sigma factor antagonist activity"/>
    <property type="evidence" value="ECO:0007669"/>
    <property type="project" value="TreeGrafter"/>
</dbReference>
<dbReference type="PANTHER" id="PTHR33495">
    <property type="entry name" value="ANTI-SIGMA FACTOR ANTAGONIST TM_1081-RELATED-RELATED"/>
    <property type="match status" value="1"/>
</dbReference>
<dbReference type="Gene3D" id="3.30.750.24">
    <property type="entry name" value="STAS domain"/>
    <property type="match status" value="1"/>
</dbReference>
<sequence>MSGRLTTHVSRGPAHTVVAVAGDCDLAGREELTATLLAAVADARIVTVDLSDVEFLDSSGIHALVTAHHAAVQATRRLYATGATGVVAQVLELTGVAELLAPPASAGADS</sequence>
<dbReference type="EMBL" id="JACHMN010000003">
    <property type="protein sequence ID" value="MBB5873429.1"/>
    <property type="molecule type" value="Genomic_DNA"/>
</dbReference>
<dbReference type="InterPro" id="IPR058548">
    <property type="entry name" value="MlaB-like_STAS"/>
</dbReference>
<dbReference type="Pfam" id="PF13466">
    <property type="entry name" value="STAS_2"/>
    <property type="match status" value="1"/>
</dbReference>
<protein>
    <submittedName>
        <fullName evidence="2">Anti-anti-sigma factor</fullName>
    </submittedName>
</protein>